<sequence>MKSKKLISKVLKGVAKRSSKSASFYFVYQPEVPKALKEDK</sequence>
<dbReference type="NCBIfam" id="TIGR04223">
    <property type="entry name" value="quorum_AgrD"/>
    <property type="match status" value="1"/>
</dbReference>
<protein>
    <submittedName>
        <fullName evidence="1">Cyclic lactone autoinducer peptide</fullName>
    </submittedName>
</protein>
<dbReference type="RefSeq" id="WP_134116344.1">
    <property type="nucleotide sequence ID" value="NZ_SOEG01000010.1"/>
</dbReference>
<comment type="caution">
    <text evidence="1">The sequence shown here is derived from an EMBL/GenBank/DDBJ whole genome shotgun (WGS) entry which is preliminary data.</text>
</comment>
<name>A0A4R8H835_9FIRM</name>
<dbReference type="EMBL" id="SOEG01000010">
    <property type="protein sequence ID" value="TDX51805.1"/>
    <property type="molecule type" value="Genomic_DNA"/>
</dbReference>
<dbReference type="AlphaFoldDB" id="A0A4R8H835"/>
<gene>
    <name evidence="1" type="ORF">C7959_11049</name>
</gene>
<keyword evidence="2" id="KW-1185">Reference proteome</keyword>
<dbReference type="STRING" id="926561.GCA_000379025_02278"/>
<dbReference type="Proteomes" id="UP000295832">
    <property type="component" value="Unassembled WGS sequence"/>
</dbReference>
<evidence type="ECO:0000313" key="1">
    <source>
        <dbReference type="EMBL" id="TDX51805.1"/>
    </source>
</evidence>
<reference evidence="1 2" key="1">
    <citation type="submission" date="2019-03" db="EMBL/GenBank/DDBJ databases">
        <title>Subsurface microbial communities from deep shales in Ohio and West Virginia, USA.</title>
        <authorList>
            <person name="Wrighton K."/>
        </authorList>
    </citation>
    <scope>NUCLEOTIDE SEQUENCE [LARGE SCALE GENOMIC DNA]</scope>
    <source>
        <strain evidence="1 2">MSL 6dP</strain>
    </source>
</reference>
<accession>A0A4R8H835</accession>
<proteinExistence type="predicted"/>
<dbReference type="InterPro" id="IPR009229">
    <property type="entry name" value="AgrD"/>
</dbReference>
<evidence type="ECO:0000313" key="2">
    <source>
        <dbReference type="Proteomes" id="UP000295832"/>
    </source>
</evidence>
<organism evidence="1 2">
    <name type="scientific">Orenia marismortui</name>
    <dbReference type="NCBI Taxonomy" id="46469"/>
    <lineage>
        <taxon>Bacteria</taxon>
        <taxon>Bacillati</taxon>
        <taxon>Bacillota</taxon>
        <taxon>Clostridia</taxon>
        <taxon>Halanaerobiales</taxon>
        <taxon>Halobacteroidaceae</taxon>
        <taxon>Orenia</taxon>
    </lineage>
</organism>